<dbReference type="AlphaFoldDB" id="A0A2V3IFL8"/>
<reference evidence="2 3" key="1">
    <citation type="journal article" date="2018" name="Mol. Biol. Evol.">
        <title>Analysis of the draft genome of the red seaweed Gracilariopsis chorda provides insights into genome size evolution in Rhodophyta.</title>
        <authorList>
            <person name="Lee J."/>
            <person name="Yang E.C."/>
            <person name="Graf L."/>
            <person name="Yang J.H."/>
            <person name="Qiu H."/>
            <person name="Zel Zion U."/>
            <person name="Chan C.X."/>
            <person name="Stephens T.G."/>
            <person name="Weber A.P.M."/>
            <person name="Boo G.H."/>
            <person name="Boo S.M."/>
            <person name="Kim K.M."/>
            <person name="Shin Y."/>
            <person name="Jung M."/>
            <person name="Lee S.J."/>
            <person name="Yim H.S."/>
            <person name="Lee J.H."/>
            <person name="Bhattacharya D."/>
            <person name="Yoon H.S."/>
        </authorList>
    </citation>
    <scope>NUCLEOTIDE SEQUENCE [LARGE SCALE GENOMIC DNA]</scope>
    <source>
        <strain evidence="2 3">SKKU-2015</strain>
        <tissue evidence="2">Whole body</tissue>
    </source>
</reference>
<sequence>MSSSPLPNLSTDLRLWSYEEAESVDDSEAPCSSVIRLPPTTFPERSRGAAQDTTPPPLPPKPAFARVQSDIPPPLPPKPDFARIGLIPQSAPPPLPPKPHFAKVERPADALGKRRSYPFSSANTSEHQKPNDSNVLPSILPPPPSRPLPPVPRSDRKPSYGEESSWVPSFPDERSPLDPPQPPEPTILSDGDVRRSSIGMEATEQNLAYLSDQLPKLKPRLPQPPYPVQCHRVASMFQT</sequence>
<name>A0A2V3IFL8_9FLOR</name>
<proteinExistence type="predicted"/>
<evidence type="ECO:0000256" key="1">
    <source>
        <dbReference type="SAM" id="MobiDB-lite"/>
    </source>
</evidence>
<feature type="compositionally biased region" description="Pro residues" evidence="1">
    <location>
        <begin position="139"/>
        <end position="152"/>
    </location>
</feature>
<feature type="compositionally biased region" description="Pro residues" evidence="1">
    <location>
        <begin position="90"/>
        <end position="99"/>
    </location>
</feature>
<evidence type="ECO:0000313" key="3">
    <source>
        <dbReference type="Proteomes" id="UP000247409"/>
    </source>
</evidence>
<feature type="region of interest" description="Disordered" evidence="1">
    <location>
        <begin position="20"/>
        <end position="199"/>
    </location>
</feature>
<comment type="caution">
    <text evidence="2">The sequence shown here is derived from an EMBL/GenBank/DDBJ whole genome shotgun (WGS) entry which is preliminary data.</text>
</comment>
<evidence type="ECO:0000313" key="2">
    <source>
        <dbReference type="EMBL" id="PXF39970.1"/>
    </source>
</evidence>
<dbReference type="OrthoDB" id="3645at2759"/>
<accession>A0A2V3IFL8</accession>
<dbReference type="Proteomes" id="UP000247409">
    <property type="component" value="Unassembled WGS sequence"/>
</dbReference>
<keyword evidence="3" id="KW-1185">Reference proteome</keyword>
<organism evidence="2 3">
    <name type="scientific">Gracilariopsis chorda</name>
    <dbReference type="NCBI Taxonomy" id="448386"/>
    <lineage>
        <taxon>Eukaryota</taxon>
        <taxon>Rhodophyta</taxon>
        <taxon>Florideophyceae</taxon>
        <taxon>Rhodymeniophycidae</taxon>
        <taxon>Gracilariales</taxon>
        <taxon>Gracilariaceae</taxon>
        <taxon>Gracilariopsis</taxon>
    </lineage>
</organism>
<gene>
    <name evidence="2" type="ORF">BWQ96_10321</name>
</gene>
<protein>
    <submittedName>
        <fullName evidence="2">Uncharacterized protein</fullName>
    </submittedName>
</protein>
<feature type="compositionally biased region" description="Basic and acidic residues" evidence="1">
    <location>
        <begin position="102"/>
        <end position="112"/>
    </location>
</feature>
<dbReference type="EMBL" id="NBIV01000391">
    <property type="protein sequence ID" value="PXF39970.1"/>
    <property type="molecule type" value="Genomic_DNA"/>
</dbReference>